<evidence type="ECO:0000313" key="1">
    <source>
        <dbReference type="EMBL" id="GBP26111.1"/>
    </source>
</evidence>
<keyword evidence="2" id="KW-1185">Reference proteome</keyword>
<evidence type="ECO:0000313" key="2">
    <source>
        <dbReference type="Proteomes" id="UP000299102"/>
    </source>
</evidence>
<dbReference type="EMBL" id="BGZK01000176">
    <property type="protein sequence ID" value="GBP26111.1"/>
    <property type="molecule type" value="Genomic_DNA"/>
</dbReference>
<dbReference type="Proteomes" id="UP000299102">
    <property type="component" value="Unassembled WGS sequence"/>
</dbReference>
<sequence length="423" mass="48243">MGSEWFFGLLMRDFDAKQAVYKAVATKLSVMTIQYIEKKMELIRKGLAAAWLLCAACAVATSDDRFIKKYAMMKIYESCFGTEVVKQIRQEMRDAYTKCSTPPPVESPLNSHGMSSVLLGKLPPGFAIDPNSQTITKPSEANVQPDNDIHNNHQEHPNQKIPQSVLAFRPHGANFPQQQGNIPPYMVPSMASQFRPFSGASPFYQLPYTNPGLFTPQGLQYNPYNQFPGPYQQYFYQQPYFGSHRTSRDMDLRERLDLISRGAAGAAGRGSRNITCVMQELGYIDHDLEPNYQKITARIASLPVSAELKGDIQDGLQFCQKFAQCVPDMKRDVAPLSQELIKPMFFFRCYKHKKLEACIMKDIRERFTSEEELDTDTDFRSLGRSARAARYESDPRFSALDEMAVYMYDFLNSDNTFDFDLYM</sequence>
<dbReference type="OrthoDB" id="8176709at2759"/>
<proteinExistence type="predicted"/>
<comment type="caution">
    <text evidence="1">The sequence shown here is derived from an EMBL/GenBank/DDBJ whole genome shotgun (WGS) entry which is preliminary data.</text>
</comment>
<dbReference type="AlphaFoldDB" id="A0A4C1UI18"/>
<reference evidence="1 2" key="1">
    <citation type="journal article" date="2019" name="Commun. Biol.">
        <title>The bagworm genome reveals a unique fibroin gene that provides high tensile strength.</title>
        <authorList>
            <person name="Kono N."/>
            <person name="Nakamura H."/>
            <person name="Ohtoshi R."/>
            <person name="Tomita M."/>
            <person name="Numata K."/>
            <person name="Arakawa K."/>
        </authorList>
    </citation>
    <scope>NUCLEOTIDE SEQUENCE [LARGE SCALE GENOMIC DNA]</scope>
</reference>
<name>A0A4C1UI18_EUMVA</name>
<gene>
    <name evidence="1" type="ORF">EVAR_15125_1</name>
</gene>
<accession>A0A4C1UI18</accession>
<protein>
    <submittedName>
        <fullName evidence="1">Uncharacterized protein</fullName>
    </submittedName>
</protein>
<organism evidence="1 2">
    <name type="scientific">Eumeta variegata</name>
    <name type="common">Bagworm moth</name>
    <name type="synonym">Eumeta japonica</name>
    <dbReference type="NCBI Taxonomy" id="151549"/>
    <lineage>
        <taxon>Eukaryota</taxon>
        <taxon>Metazoa</taxon>
        <taxon>Ecdysozoa</taxon>
        <taxon>Arthropoda</taxon>
        <taxon>Hexapoda</taxon>
        <taxon>Insecta</taxon>
        <taxon>Pterygota</taxon>
        <taxon>Neoptera</taxon>
        <taxon>Endopterygota</taxon>
        <taxon>Lepidoptera</taxon>
        <taxon>Glossata</taxon>
        <taxon>Ditrysia</taxon>
        <taxon>Tineoidea</taxon>
        <taxon>Psychidae</taxon>
        <taxon>Oiketicinae</taxon>
        <taxon>Eumeta</taxon>
    </lineage>
</organism>